<evidence type="ECO:0000313" key="1">
    <source>
        <dbReference type="EMBL" id="EQA35551.1"/>
    </source>
</evidence>
<name>V6H922_9LEPT</name>
<dbReference type="STRING" id="1049790.LEP1GSC047_1659"/>
<comment type="caution">
    <text evidence="1">The sequence shown here is derived from an EMBL/GenBank/DDBJ whole genome shotgun (WGS) entry which is preliminary data.</text>
</comment>
<organism evidence="1 2">
    <name type="scientific">Leptospira inadai serovar Lyme str. 10</name>
    <dbReference type="NCBI Taxonomy" id="1049790"/>
    <lineage>
        <taxon>Bacteria</taxon>
        <taxon>Pseudomonadati</taxon>
        <taxon>Spirochaetota</taxon>
        <taxon>Spirochaetia</taxon>
        <taxon>Leptospirales</taxon>
        <taxon>Leptospiraceae</taxon>
        <taxon>Leptospira</taxon>
    </lineage>
</organism>
<evidence type="ECO:0000313" key="2">
    <source>
        <dbReference type="Proteomes" id="UP000018719"/>
    </source>
</evidence>
<proteinExistence type="predicted"/>
<accession>V6H922</accession>
<gene>
    <name evidence="1" type="ORF">LEP1GSC047_1659</name>
</gene>
<reference evidence="1 2" key="1">
    <citation type="submission" date="2013-05" db="EMBL/GenBank/DDBJ databases">
        <authorList>
            <person name="Harkins D.M."/>
            <person name="Durkin A.S."/>
            <person name="Brinkac L.M."/>
            <person name="Haft D.H."/>
            <person name="Selengut J.D."/>
            <person name="Sanka R."/>
            <person name="DePew J."/>
            <person name="Purushe J."/>
            <person name="Hartskeerl R.A."/>
            <person name="Ahmed A."/>
            <person name="van der Linden H."/>
            <person name="Goris M.G.A."/>
            <person name="Vinetz J.M."/>
            <person name="Sutton G.G."/>
            <person name="Nierman W.C."/>
            <person name="Fouts D.E."/>
        </authorList>
    </citation>
    <scope>NUCLEOTIDE SEQUENCE [LARGE SCALE GENOMIC DNA]</scope>
    <source>
        <strain evidence="1 2">10</strain>
    </source>
</reference>
<dbReference type="EMBL" id="AHMM02000025">
    <property type="protein sequence ID" value="EQA35551.1"/>
    <property type="molecule type" value="Genomic_DNA"/>
</dbReference>
<protein>
    <submittedName>
        <fullName evidence="1">Uncharacterized protein</fullName>
    </submittedName>
</protein>
<dbReference type="AlphaFoldDB" id="V6H922"/>
<sequence length="47" mass="5435">MRIPIYKRASLRTGKIESGPFFFQVFLRNSKASLPGIYEVTDETQKN</sequence>
<dbReference type="Proteomes" id="UP000018719">
    <property type="component" value="Unassembled WGS sequence"/>
</dbReference>